<reference evidence="1 2" key="1">
    <citation type="journal article" date="2012" name="PLoS Pathog.">
        <title>Diverse lifestyles and strategies of plant pathogenesis encoded in the genomes of eighteen Dothideomycetes fungi.</title>
        <authorList>
            <person name="Ohm R.A."/>
            <person name="Feau N."/>
            <person name="Henrissat B."/>
            <person name="Schoch C.L."/>
            <person name="Horwitz B.A."/>
            <person name="Barry K.W."/>
            <person name="Condon B.J."/>
            <person name="Copeland A.C."/>
            <person name="Dhillon B."/>
            <person name="Glaser F."/>
            <person name="Hesse C.N."/>
            <person name="Kosti I."/>
            <person name="LaButti K."/>
            <person name="Lindquist E.A."/>
            <person name="Lucas S."/>
            <person name="Salamov A.A."/>
            <person name="Bradshaw R.E."/>
            <person name="Ciuffetti L."/>
            <person name="Hamelin R.C."/>
            <person name="Kema G.H.J."/>
            <person name="Lawrence C."/>
            <person name="Scott J.A."/>
            <person name="Spatafora J.W."/>
            <person name="Turgeon B.G."/>
            <person name="de Wit P.J.G.M."/>
            <person name="Zhong S."/>
            <person name="Goodwin S.B."/>
            <person name="Grigoriev I.V."/>
        </authorList>
    </citation>
    <scope>NUCLEOTIDE SEQUENCE [LARGE SCALE GENOMIC DNA]</scope>
    <source>
        <strain evidence="1 2">CIRAD86</strain>
    </source>
</reference>
<dbReference type="EMBL" id="KB446557">
    <property type="protein sequence ID" value="EME84021.1"/>
    <property type="molecule type" value="Genomic_DNA"/>
</dbReference>
<protein>
    <submittedName>
        <fullName evidence="1">Uncharacterized protein</fullName>
    </submittedName>
</protein>
<evidence type="ECO:0000313" key="2">
    <source>
        <dbReference type="Proteomes" id="UP000016932"/>
    </source>
</evidence>
<dbReference type="RefSeq" id="XP_007924645.1">
    <property type="nucleotide sequence ID" value="XM_007926454.1"/>
</dbReference>
<organism evidence="1 2">
    <name type="scientific">Pseudocercospora fijiensis (strain CIRAD86)</name>
    <name type="common">Black leaf streak disease fungus</name>
    <name type="synonym">Mycosphaerella fijiensis</name>
    <dbReference type="NCBI Taxonomy" id="383855"/>
    <lineage>
        <taxon>Eukaryota</taxon>
        <taxon>Fungi</taxon>
        <taxon>Dikarya</taxon>
        <taxon>Ascomycota</taxon>
        <taxon>Pezizomycotina</taxon>
        <taxon>Dothideomycetes</taxon>
        <taxon>Dothideomycetidae</taxon>
        <taxon>Mycosphaerellales</taxon>
        <taxon>Mycosphaerellaceae</taxon>
        <taxon>Pseudocercospora</taxon>
    </lineage>
</organism>
<dbReference type="HOGENOM" id="CLU_1993600_0_0_1"/>
<evidence type="ECO:0000313" key="1">
    <source>
        <dbReference type="EMBL" id="EME84021.1"/>
    </source>
</evidence>
<dbReference type="GeneID" id="19332915"/>
<accession>M3AHG0</accession>
<name>M3AHG0_PSEFD</name>
<sequence length="125" mass="13575">MQQKTSLSRAGIHGVSCLPEVADVAGGRLKPKLISLSSRNYYGSTMPSCWNSAVYHTRLTLLWASFGDMHGMMMYTFVSDISAISTVHIKSLLHKILPPAPAFVKSVVSFDSSSNCAVIIAKHMS</sequence>
<dbReference type="Proteomes" id="UP000016932">
    <property type="component" value="Unassembled WGS sequence"/>
</dbReference>
<dbReference type="AlphaFoldDB" id="M3AHG0"/>
<keyword evidence="2" id="KW-1185">Reference proteome</keyword>
<dbReference type="KEGG" id="pfj:MYCFIDRAFT_173086"/>
<dbReference type="VEuPathDB" id="FungiDB:MYCFIDRAFT_173086"/>
<proteinExistence type="predicted"/>
<gene>
    <name evidence="1" type="ORF">MYCFIDRAFT_173086</name>
</gene>